<dbReference type="InterPro" id="IPR013780">
    <property type="entry name" value="Glyco_hydro_b"/>
</dbReference>
<dbReference type="GO" id="GO:0030246">
    <property type="term" value="F:carbohydrate binding"/>
    <property type="evidence" value="ECO:0007669"/>
    <property type="project" value="InterPro"/>
</dbReference>
<dbReference type="Gene3D" id="3.20.20.80">
    <property type="entry name" value="Glycosidases"/>
    <property type="match status" value="1"/>
</dbReference>
<evidence type="ECO:0000256" key="11">
    <source>
        <dbReference type="SAM" id="Phobius"/>
    </source>
</evidence>
<evidence type="ECO:0000256" key="7">
    <source>
        <dbReference type="ARBA" id="ARBA00024062"/>
    </source>
</evidence>
<feature type="compositionally biased region" description="Polar residues" evidence="10">
    <location>
        <begin position="949"/>
        <end position="962"/>
    </location>
</feature>
<evidence type="ECO:0000313" key="14">
    <source>
        <dbReference type="Proteomes" id="UP000441585"/>
    </source>
</evidence>
<dbReference type="Gene3D" id="2.60.40.10">
    <property type="entry name" value="Immunoglobulins"/>
    <property type="match status" value="1"/>
</dbReference>
<dbReference type="Pfam" id="PF18033">
    <property type="entry name" value="SpuA_C"/>
    <property type="match status" value="1"/>
</dbReference>
<dbReference type="CDD" id="cd02860">
    <property type="entry name" value="E_set_Pullulanase"/>
    <property type="match status" value="1"/>
</dbReference>
<evidence type="ECO:0000256" key="3">
    <source>
        <dbReference type="ARBA" id="ARBA00022801"/>
    </source>
</evidence>
<dbReference type="EMBL" id="WKKF01000001">
    <property type="protein sequence ID" value="MRX53022.1"/>
    <property type="molecule type" value="Genomic_DNA"/>
</dbReference>
<dbReference type="InterPro" id="IPR013784">
    <property type="entry name" value="Carb-bd-like_fold"/>
</dbReference>
<feature type="region of interest" description="Disordered" evidence="10">
    <location>
        <begin position="920"/>
        <end position="987"/>
    </location>
</feature>
<dbReference type="SUPFAM" id="SSF49452">
    <property type="entry name" value="Starch-binding domain-like"/>
    <property type="match status" value="1"/>
</dbReference>
<dbReference type="SUPFAM" id="SSF51445">
    <property type="entry name" value="(Trans)glycosidases"/>
    <property type="match status" value="1"/>
</dbReference>
<dbReference type="Gene3D" id="2.60.40.1180">
    <property type="entry name" value="Golgi alpha-mannosidase II"/>
    <property type="match status" value="1"/>
</dbReference>
<feature type="domain" description="Glycosyl hydrolase family 13 catalytic" evidence="12">
    <location>
        <begin position="384"/>
        <end position="812"/>
    </location>
</feature>
<evidence type="ECO:0000256" key="1">
    <source>
        <dbReference type="ARBA" id="ARBA00008061"/>
    </source>
</evidence>
<feature type="compositionally biased region" description="Basic and acidic residues" evidence="10">
    <location>
        <begin position="920"/>
        <end position="934"/>
    </location>
</feature>
<feature type="compositionally biased region" description="Low complexity" evidence="10">
    <location>
        <begin position="977"/>
        <end position="987"/>
    </location>
</feature>
<dbReference type="GO" id="GO:0005975">
    <property type="term" value="P:carbohydrate metabolic process"/>
    <property type="evidence" value="ECO:0007669"/>
    <property type="project" value="InterPro"/>
</dbReference>
<dbReference type="Pfam" id="PF03714">
    <property type="entry name" value="PUD"/>
    <property type="match status" value="1"/>
</dbReference>
<reference evidence="13 14" key="1">
    <citation type="submission" date="2019-11" db="EMBL/GenBank/DDBJ databases">
        <title>Bacillus idriensis genome.</title>
        <authorList>
            <person name="Konopka E.N."/>
            <person name="Newman J.D."/>
        </authorList>
    </citation>
    <scope>NUCLEOTIDE SEQUENCE [LARGE SCALE GENOMIC DNA]</scope>
    <source>
        <strain evidence="13 14">DSM 19097</strain>
    </source>
</reference>
<keyword evidence="14" id="KW-1185">Reference proteome</keyword>
<dbReference type="InterPro" id="IPR004193">
    <property type="entry name" value="Glyco_hydro_13_N"/>
</dbReference>
<dbReference type="InterPro" id="IPR014756">
    <property type="entry name" value="Ig_E-set"/>
</dbReference>
<dbReference type="Gene3D" id="2.60.40.1110">
    <property type="match status" value="1"/>
</dbReference>
<keyword evidence="11" id="KW-0472">Membrane</keyword>
<gene>
    <name evidence="13" type="ORF">GJU41_03485</name>
</gene>
<dbReference type="Proteomes" id="UP000441585">
    <property type="component" value="Unassembled WGS sequence"/>
</dbReference>
<comment type="catalytic activity">
    <reaction evidence="6">
        <text>Hydrolysis of (1-&gt;6)-alpha-D-glucosidic linkages in pullulan, amylopectin and glycogen, and in the alpha- and beta-limit dextrins of amylopectin and glycogen.</text>
        <dbReference type="EC" id="3.2.1.41"/>
    </reaction>
</comment>
<evidence type="ECO:0000313" key="13">
    <source>
        <dbReference type="EMBL" id="MRX53022.1"/>
    </source>
</evidence>
<organism evidence="13 14">
    <name type="scientific">Metabacillus idriensis</name>
    <dbReference type="NCBI Taxonomy" id="324768"/>
    <lineage>
        <taxon>Bacteria</taxon>
        <taxon>Bacillati</taxon>
        <taxon>Bacillota</taxon>
        <taxon>Bacilli</taxon>
        <taxon>Bacillales</taxon>
        <taxon>Bacillaceae</taxon>
        <taxon>Metabacillus</taxon>
    </lineage>
</organism>
<dbReference type="CDD" id="cd11341">
    <property type="entry name" value="AmyAc_Pullulanase_LD-like"/>
    <property type="match status" value="1"/>
</dbReference>
<dbReference type="InterPro" id="IPR040806">
    <property type="entry name" value="SpuA_C"/>
</dbReference>
<dbReference type="InterPro" id="IPR013783">
    <property type="entry name" value="Ig-like_fold"/>
</dbReference>
<accession>A0A6I2M6L6</accession>
<keyword evidence="5 13" id="KW-0326">Glycosidase</keyword>
<dbReference type="NCBIfam" id="TIGR02102">
    <property type="entry name" value="pullulan_Gpos"/>
    <property type="match status" value="1"/>
</dbReference>
<keyword evidence="4" id="KW-0106">Calcium</keyword>
<evidence type="ECO:0000256" key="5">
    <source>
        <dbReference type="ARBA" id="ARBA00023295"/>
    </source>
</evidence>
<dbReference type="InterPro" id="IPR006047">
    <property type="entry name" value="GH13_cat_dom"/>
</dbReference>
<evidence type="ECO:0000256" key="4">
    <source>
        <dbReference type="ARBA" id="ARBA00022837"/>
    </source>
</evidence>
<dbReference type="InterPro" id="IPR017853">
    <property type="entry name" value="GH"/>
</dbReference>
<dbReference type="AlphaFoldDB" id="A0A6I2M6L6"/>
<dbReference type="SUPFAM" id="SSF81296">
    <property type="entry name" value="E set domains"/>
    <property type="match status" value="1"/>
</dbReference>
<dbReference type="RefSeq" id="WP_154318027.1">
    <property type="nucleotide sequence ID" value="NZ_CAJGAA010000001.1"/>
</dbReference>
<dbReference type="InterPro" id="IPR005323">
    <property type="entry name" value="CBM41_pullulanase"/>
</dbReference>
<keyword evidence="3 13" id="KW-0378">Hydrolase</keyword>
<evidence type="ECO:0000256" key="9">
    <source>
        <dbReference type="ARBA" id="ARBA00031076"/>
    </source>
</evidence>
<proteinExistence type="inferred from homology"/>
<dbReference type="Pfam" id="PF00128">
    <property type="entry name" value="Alpha-amylase"/>
    <property type="match status" value="1"/>
</dbReference>
<dbReference type="PANTHER" id="PTHR43002">
    <property type="entry name" value="GLYCOGEN DEBRANCHING ENZYME"/>
    <property type="match status" value="1"/>
</dbReference>
<comment type="caution">
    <text evidence="13">The sequence shown here is derived from an EMBL/GenBank/DDBJ whole genome shotgun (WGS) entry which is preliminary data.</text>
</comment>
<evidence type="ECO:0000256" key="2">
    <source>
        <dbReference type="ARBA" id="ARBA00022729"/>
    </source>
</evidence>
<name>A0A6I2M6L6_9BACI</name>
<dbReference type="SMART" id="SM00642">
    <property type="entry name" value="Aamy"/>
    <property type="match status" value="1"/>
</dbReference>
<dbReference type="Pfam" id="PF02922">
    <property type="entry name" value="CBM_48"/>
    <property type="match status" value="1"/>
</dbReference>
<sequence>MQRILKRALVLILMVSLIVPSLYLPKANAAEKDPDLPENTVRIHYVKDDKNYNDLGLWLWEDVAEAPKEWPKDAVPFTEEQTDEHGRYIDVKVKEGAKKLGFLVVNRVTGEKTGGDKVFTMLEDYNHLWIKNADDTVYTSSEWENPIGIVSAEIVSKQKLLLGLTRTEGLTEEELLAAIKVQDENGTDIPVESVKITSGSTVEVSTSAELTNDSYTVTYAGKFVAATKGWRMIDELYAYDGDDLGAVYQSGKAVLKLWAPKASKVTAVFYDKNDSAKEIGKLDLAMGEKGVWSVEAKPENLGISDLKGYFYQYEVTNGGETKKVLDPYAKSMAPFTVNTKGEAGPDGDIVGKAAIVDLAGTDPAGLDFAKIDGYEKREDAVIWEIHVRDFTSDPSIEGDLTSEWGTYDAFKDKLEYIKSLGVTHVQLLPVMAWYYGDETNMRERELEYSAANNEYNWGYDPHSYFSPDGAYSMNPKDPELRIKELKGLIDAVHDSGMGVVLDVVYTHMAKASMLNDIVPNYYAFQDANGNFIGGFGNNLATNHVMAEKLMVDSVKYWFEEYKIDGMRFDMMGDATYDSIQNAYNAAAEVNENALFIGEGWRTFGGHLSDPALAGKGADQDWMNKTNDVGVFSDEIRNELKSGFGSEGEPRFLTGGARSLDLILKNIKGQPTNTAADDPGDMVQYIEAHDNLPLYDVIAQSIKKDPAIPANNEEIHDRIRLGNSMILTSQGTAFLHAGQEYGRTKQWFGEGLPEQKFHALQDEAGKVFGYFIHDSYDSSDAINKFDWEKATDASTFPINNTTREYTAGLIELRKSSDAFRLGSKELVDSNVTMIDAPEMNDSDLVIGYKNVSSNGKESYSVFVNADTKARKLTLSEDLRKGFVVVDNDEAGATKVKKQSGFKLKKDSITIEPLTTVVVKVSDKKTGPNKPEKEQETPVPPAKPEEPGDTPVNSDNPAEPSTTADSEKPADQEAASAPSKNQLSNNSNGNLLPSTATNLYTMLLIGLVSLAAGTGFYTMVRRKKALI</sequence>
<evidence type="ECO:0000256" key="6">
    <source>
        <dbReference type="ARBA" id="ARBA00023965"/>
    </source>
</evidence>
<dbReference type="InterPro" id="IPR011838">
    <property type="entry name" value="Pullulan_Gpos"/>
</dbReference>
<feature type="transmembrane region" description="Helical" evidence="11">
    <location>
        <begin position="997"/>
        <end position="1018"/>
    </location>
</feature>
<evidence type="ECO:0000259" key="12">
    <source>
        <dbReference type="SMART" id="SM00642"/>
    </source>
</evidence>
<keyword evidence="11" id="KW-1133">Transmembrane helix</keyword>
<dbReference type="Gene3D" id="2.60.40.1220">
    <property type="match status" value="1"/>
</dbReference>
<dbReference type="CDD" id="cd10315">
    <property type="entry name" value="CBM41_pullulanase"/>
    <property type="match status" value="1"/>
</dbReference>
<dbReference type="EC" id="3.2.1.41" evidence="7"/>
<evidence type="ECO:0000256" key="8">
    <source>
        <dbReference type="ARBA" id="ARBA00029618"/>
    </source>
</evidence>
<keyword evidence="2" id="KW-0732">Signal</keyword>
<keyword evidence="11" id="KW-0812">Transmembrane</keyword>
<evidence type="ECO:0000256" key="10">
    <source>
        <dbReference type="SAM" id="MobiDB-lite"/>
    </source>
</evidence>
<protein>
    <recommendedName>
        <fullName evidence="7">pullulanase</fullName>
        <ecNumber evidence="7">3.2.1.41</ecNumber>
    </recommendedName>
    <alternativeName>
        <fullName evidence="8">Alpha-dextrin endo-1,6-alpha-glucosidase</fullName>
    </alternativeName>
    <alternativeName>
        <fullName evidence="9">Pullulan 6-glucanohydrolase</fullName>
    </alternativeName>
</protein>
<dbReference type="InterPro" id="IPR014755">
    <property type="entry name" value="Cu-Rt/internalin_Ig-like"/>
</dbReference>
<dbReference type="GO" id="GO:0051060">
    <property type="term" value="F:pullulanase activity"/>
    <property type="evidence" value="ECO:0007669"/>
    <property type="project" value="UniProtKB-EC"/>
</dbReference>
<comment type="similarity">
    <text evidence="1">Belongs to the glycosyl hydrolase 13 family.</text>
</comment>